<dbReference type="InterPro" id="IPR027417">
    <property type="entry name" value="P-loop_NTPase"/>
</dbReference>
<feature type="transmembrane region" description="Helical" evidence="4">
    <location>
        <begin position="39"/>
        <end position="69"/>
    </location>
</feature>
<dbReference type="InterPro" id="IPR003593">
    <property type="entry name" value="AAA+_ATPase"/>
</dbReference>
<dbReference type="InterPro" id="IPR045076">
    <property type="entry name" value="MutS"/>
</dbReference>
<dbReference type="GO" id="GO:0006298">
    <property type="term" value="P:mismatch repair"/>
    <property type="evidence" value="ECO:0007669"/>
    <property type="project" value="InterPro"/>
</dbReference>
<accession>A0A6I3T525</accession>
<keyword evidence="4" id="KW-1133">Transmembrane helix</keyword>
<protein>
    <submittedName>
        <fullName evidence="7">DNA mismatch repair protein MutS</fullName>
    </submittedName>
</protein>
<dbReference type="SMART" id="SM00382">
    <property type="entry name" value="AAA"/>
    <property type="match status" value="1"/>
</dbReference>
<keyword evidence="4" id="KW-0472">Membrane</keyword>
<evidence type="ECO:0000313" key="8">
    <source>
        <dbReference type="Proteomes" id="UP000430634"/>
    </source>
</evidence>
<proteinExistence type="predicted"/>
<dbReference type="InterPro" id="IPR000432">
    <property type="entry name" value="DNA_mismatch_repair_MutS_C"/>
</dbReference>
<dbReference type="SUPFAM" id="SSF52540">
    <property type="entry name" value="P-loop containing nucleoside triphosphate hydrolases"/>
    <property type="match status" value="1"/>
</dbReference>
<keyword evidence="3" id="KW-0238">DNA-binding</keyword>
<evidence type="ECO:0000259" key="5">
    <source>
        <dbReference type="SMART" id="SM00382"/>
    </source>
</evidence>
<dbReference type="Pfam" id="PF00488">
    <property type="entry name" value="MutS_V"/>
    <property type="match status" value="1"/>
</dbReference>
<sequence length="424" mass="45375">MGFKCAVSAVRAVRACPYLHNGAPPDATPDWVRWLWLLPVAWLLGVVATVFLPLGWVAAVALTLALVAVQTAWHERAQEWDRALLPLRAMLAAHHALGGLPDGDDDDAALLAPFRAGAAAAGKLRRRFALALGDRVPRQREYRDWLLQANVRRYFASRAALAAHIDTLRASYHLVAALEADCALACHLQGTASFCWADQAPDRPLALSAMAHPLLAQLAPLDFTLADGRGAFVSGQNGVGKSTLLRTAGLNVIAARAFGFCYAATAQVPPLAVHASMQSEDAMDSGESLYMAELRRARELLVLAEQGPALFVIDEVFRGTNHLESVSAATAVLHALARQHAVVVSSHNLELATLLRDRLAPFCVEAAKGALRVRPGVLQDTNGIRLLADSGFDSTVERNAGTVLAWLARHARGEDAGPPPRLAA</sequence>
<dbReference type="GO" id="GO:0005524">
    <property type="term" value="F:ATP binding"/>
    <property type="evidence" value="ECO:0007669"/>
    <property type="project" value="UniProtKB-KW"/>
</dbReference>
<dbReference type="GO" id="GO:0005829">
    <property type="term" value="C:cytosol"/>
    <property type="evidence" value="ECO:0007669"/>
    <property type="project" value="TreeGrafter"/>
</dbReference>
<evidence type="ECO:0000256" key="3">
    <source>
        <dbReference type="ARBA" id="ARBA00023125"/>
    </source>
</evidence>
<evidence type="ECO:0000259" key="6">
    <source>
        <dbReference type="SMART" id="SM00534"/>
    </source>
</evidence>
<organism evidence="7 8">
    <name type="scientific">Pseudoduganella buxea</name>
    <dbReference type="NCBI Taxonomy" id="1949069"/>
    <lineage>
        <taxon>Bacteria</taxon>
        <taxon>Pseudomonadati</taxon>
        <taxon>Pseudomonadota</taxon>
        <taxon>Betaproteobacteria</taxon>
        <taxon>Burkholderiales</taxon>
        <taxon>Oxalobacteraceae</taxon>
        <taxon>Telluria group</taxon>
        <taxon>Pseudoduganella</taxon>
    </lineage>
</organism>
<feature type="domain" description="DNA mismatch repair proteins mutS family" evidence="6">
    <location>
        <begin position="228"/>
        <end position="405"/>
    </location>
</feature>
<keyword evidence="1" id="KW-0547">Nucleotide-binding</keyword>
<dbReference type="GO" id="GO:0140664">
    <property type="term" value="F:ATP-dependent DNA damage sensor activity"/>
    <property type="evidence" value="ECO:0007669"/>
    <property type="project" value="InterPro"/>
</dbReference>
<dbReference type="Proteomes" id="UP000430634">
    <property type="component" value="Unassembled WGS sequence"/>
</dbReference>
<dbReference type="EMBL" id="WNKZ01000124">
    <property type="protein sequence ID" value="MTV56035.1"/>
    <property type="molecule type" value="Genomic_DNA"/>
</dbReference>
<dbReference type="OrthoDB" id="9802448at2"/>
<reference evidence="7 8" key="1">
    <citation type="submission" date="2019-11" db="EMBL/GenBank/DDBJ databases">
        <title>Type strains purchased from KCTC, JCM and DSMZ.</title>
        <authorList>
            <person name="Lu H."/>
        </authorList>
    </citation>
    <scope>NUCLEOTIDE SEQUENCE [LARGE SCALE GENOMIC DNA]</scope>
    <source>
        <strain evidence="7 8">KCTC 52429</strain>
    </source>
</reference>
<evidence type="ECO:0000256" key="2">
    <source>
        <dbReference type="ARBA" id="ARBA00022840"/>
    </source>
</evidence>
<evidence type="ECO:0000313" key="7">
    <source>
        <dbReference type="EMBL" id="MTV56035.1"/>
    </source>
</evidence>
<evidence type="ECO:0000256" key="4">
    <source>
        <dbReference type="SAM" id="Phobius"/>
    </source>
</evidence>
<dbReference type="SMART" id="SM00534">
    <property type="entry name" value="MUTSac"/>
    <property type="match status" value="1"/>
</dbReference>
<dbReference type="AlphaFoldDB" id="A0A6I3T525"/>
<feature type="domain" description="AAA+ ATPase" evidence="5">
    <location>
        <begin position="227"/>
        <end position="366"/>
    </location>
</feature>
<dbReference type="PANTHER" id="PTHR11361">
    <property type="entry name" value="DNA MISMATCH REPAIR PROTEIN MUTS FAMILY MEMBER"/>
    <property type="match status" value="1"/>
</dbReference>
<gene>
    <name evidence="7" type="ORF">GM672_25240</name>
</gene>
<keyword evidence="4" id="KW-0812">Transmembrane</keyword>
<dbReference type="PANTHER" id="PTHR11361:SF99">
    <property type="entry name" value="DNA MISMATCH REPAIR PROTEIN"/>
    <property type="match status" value="1"/>
</dbReference>
<keyword evidence="2" id="KW-0067">ATP-binding</keyword>
<dbReference type="Gene3D" id="3.40.50.300">
    <property type="entry name" value="P-loop containing nucleotide triphosphate hydrolases"/>
    <property type="match status" value="1"/>
</dbReference>
<name>A0A6I3T525_9BURK</name>
<comment type="caution">
    <text evidence="7">The sequence shown here is derived from an EMBL/GenBank/DDBJ whole genome shotgun (WGS) entry which is preliminary data.</text>
</comment>
<evidence type="ECO:0000256" key="1">
    <source>
        <dbReference type="ARBA" id="ARBA00022741"/>
    </source>
</evidence>
<dbReference type="GO" id="GO:0030983">
    <property type="term" value="F:mismatched DNA binding"/>
    <property type="evidence" value="ECO:0007669"/>
    <property type="project" value="InterPro"/>
</dbReference>